<dbReference type="GO" id="GO:0005524">
    <property type="term" value="F:ATP binding"/>
    <property type="evidence" value="ECO:0007669"/>
    <property type="project" value="UniProtKB-KW"/>
</dbReference>
<dbReference type="InterPro" id="IPR014001">
    <property type="entry name" value="Helicase_ATP-bd"/>
</dbReference>
<evidence type="ECO:0000256" key="3">
    <source>
        <dbReference type="ARBA" id="ARBA00011296"/>
    </source>
</evidence>
<evidence type="ECO:0000313" key="13">
    <source>
        <dbReference type="EMBL" id="PQL25633.1"/>
    </source>
</evidence>
<evidence type="ECO:0000256" key="1">
    <source>
        <dbReference type="ARBA" id="ARBA00000851"/>
    </source>
</evidence>
<evidence type="ECO:0000259" key="12">
    <source>
        <dbReference type="PROSITE" id="PS51192"/>
    </source>
</evidence>
<dbReference type="EC" id="3.1.21.3" evidence="11"/>
<dbReference type="InterPro" id="IPR027417">
    <property type="entry name" value="P-loop_NTPase"/>
</dbReference>
<accession>A0A2S7ZQS0</accession>
<dbReference type="GO" id="GO:0009307">
    <property type="term" value="P:DNA restriction-modification system"/>
    <property type="evidence" value="ECO:0007669"/>
    <property type="project" value="UniProtKB-KW"/>
</dbReference>
<dbReference type="AlphaFoldDB" id="A0A2S7ZQS0"/>
<dbReference type="InterPro" id="IPR007409">
    <property type="entry name" value="Restrct_endonuc_type1_HsdR_N"/>
</dbReference>
<sequence length="1044" mass="119764">MGKLNNTKEAQLEQNLIDLLCARHGQWTFRPDLKTEEDLWNNLRNIIEIRNKSELNDNALTDSEFERVQSEILAKTKTPFEAAKWLRGEMGKCSIILERDNGLGRIELVIYSSNEKNGGFSSYEVVHQIAKNKSNLEERNRRFDVTLLISGLPIIQIELKTAIAKDGIKQAYYQIEKYIDEGTFSNTIFQTLQLYVMSNEQTTRYMAAAPKGELQEKYMFAWRTRDNTRVENINEFAKQVLNIPRAHELVSEYMILSEEQSSKVLMVLHPYQIHAIEAIFEAASKHQSGYIWHATGSGKTITSFVSTKLLAQRSGIDRTIMLLDRKDLDNQTTSEFTKFASAYSTGINTNDNTLIVGTGNTKALSRALKLDSSSNVVIVTTRQKLNKAIESLKEKERGKLANLRGKHIVFIVDECHRAISAQNMDDIKKVFPKSTWFGFTGTPIFEENKKSSDGQYARTTHDQYGEVLHRYTIKNALEDGSVLGFQVEHESTIHKDELANVVYRAMRSEEKNLNYTDEELVSTVESMKDIDKEKYLQSAHYESDDHIQSVIRKILSPNNAYRKFVFKDGKPTMSAILTTSSIDMAKRYYKAIKKFTADKNWLETQFPHHPLRQGAVMNDPDFPRVAITYSLEENTKGAALKQSEMQGIIDEYNLMYGTSWSVESIERYNGDINNRLARKKGEFKEFGNHLDLVIVVDRLLTGFDAPRCQTLFVDRNLQYAGLIQAFSRTNRTYKGKEKGLITTFRKPATMKEHVFAATRLYSQANNNDSLIYPTYEESKKKFNAAYNALIKLDAINVNNPITEHAPKSDRINFVKCFQDLNKAYRAIASYDEFNIEFDSDKSGKFAKKIAIIEDNIGLYNTIKASLSPDDKNDPGIELIDFFDSSTVQTYTVDKSYIDALLKEYEPNSQDTRVKIENALTKLNKSALVREIYKQILDDIDAQVIKKDSNFLQLKRDYFTDKYDSVVENFSNMWCVSIDELVISVNQSSVGEDIYNKKRIIDSIDYPTYVQQHPDADPFSYPQHMIEAWGKCLFEDIIPLRDELK</sequence>
<dbReference type="Pfam" id="PF18766">
    <property type="entry name" value="SWI2_SNF2"/>
    <property type="match status" value="1"/>
</dbReference>
<dbReference type="REBASE" id="261517">
    <property type="entry name" value="VtoY6ORF2590P"/>
</dbReference>
<protein>
    <recommendedName>
        <fullName evidence="11">Type I restriction enzyme endonuclease subunit</fullName>
        <shortName evidence="11">R protein</shortName>
        <ecNumber evidence="11">3.1.21.3</ecNumber>
    </recommendedName>
    <alternativeName>
        <fullName evidence="11">Type-1 restriction enzyme R protein</fullName>
    </alternativeName>
</protein>
<evidence type="ECO:0000256" key="11">
    <source>
        <dbReference type="RuleBase" id="RU364115"/>
    </source>
</evidence>
<keyword evidence="7" id="KW-0255">Endonuclease</keyword>
<dbReference type="CDD" id="cd18800">
    <property type="entry name" value="SF2_C_EcoR124I-like"/>
    <property type="match status" value="1"/>
</dbReference>
<comment type="catalytic activity">
    <reaction evidence="1 11">
        <text>Endonucleolytic cleavage of DNA to give random double-stranded fragments with terminal 5'-phosphates, ATP is simultaneously hydrolyzed.</text>
        <dbReference type="EC" id="3.1.21.3"/>
    </reaction>
</comment>
<comment type="function">
    <text evidence="11">Subunit R is required for both nuclease and ATPase activities, but not for modification.</text>
</comment>
<dbReference type="InterPro" id="IPR022625">
    <property type="entry name" value="TypeI_RM_Rsu_C"/>
</dbReference>
<dbReference type="Proteomes" id="UP000238877">
    <property type="component" value="Unassembled WGS sequence"/>
</dbReference>
<evidence type="ECO:0000256" key="7">
    <source>
        <dbReference type="ARBA" id="ARBA00022759"/>
    </source>
</evidence>
<dbReference type="CDD" id="cd22332">
    <property type="entry name" value="HsdR_N"/>
    <property type="match status" value="1"/>
</dbReference>
<gene>
    <name evidence="13" type="ORF">VTHSUH11_02580</name>
</gene>
<keyword evidence="4" id="KW-0540">Nuclease</keyword>
<dbReference type="InterPro" id="IPR004473">
    <property type="entry name" value="Restrct_endonuc_typeI_HsdR"/>
</dbReference>
<dbReference type="SMART" id="SM00487">
    <property type="entry name" value="DEXDc"/>
    <property type="match status" value="1"/>
</dbReference>
<dbReference type="Pfam" id="PF22679">
    <property type="entry name" value="T1R_D3-like"/>
    <property type="match status" value="1"/>
</dbReference>
<dbReference type="InterPro" id="IPR051268">
    <property type="entry name" value="Type-I_R_enzyme_R_subunit"/>
</dbReference>
<dbReference type="Pfam" id="PF12008">
    <property type="entry name" value="EcoR124_C"/>
    <property type="match status" value="1"/>
</dbReference>
<evidence type="ECO:0000256" key="9">
    <source>
        <dbReference type="ARBA" id="ARBA00022840"/>
    </source>
</evidence>
<dbReference type="EMBL" id="PPDF01000007">
    <property type="protein sequence ID" value="PQL25633.1"/>
    <property type="molecule type" value="Genomic_DNA"/>
</dbReference>
<dbReference type="PANTHER" id="PTHR30195:SF16">
    <property type="entry name" value="TYPE I RESTRICTION ENZYME ENDONUCLEASE SUBUNIT"/>
    <property type="match status" value="1"/>
</dbReference>
<organism evidence="13 14">
    <name type="scientific">Veillonella tobetsuensis</name>
    <dbReference type="NCBI Taxonomy" id="1110546"/>
    <lineage>
        <taxon>Bacteria</taxon>
        <taxon>Bacillati</taxon>
        <taxon>Bacillota</taxon>
        <taxon>Negativicutes</taxon>
        <taxon>Veillonellales</taxon>
        <taxon>Veillonellaceae</taxon>
        <taxon>Veillonella</taxon>
    </lineage>
</organism>
<keyword evidence="10 11" id="KW-0238">DNA-binding</keyword>
<evidence type="ECO:0000256" key="6">
    <source>
        <dbReference type="ARBA" id="ARBA00022747"/>
    </source>
</evidence>
<dbReference type="Gene3D" id="3.40.50.300">
    <property type="entry name" value="P-loop containing nucleotide triphosphate hydrolases"/>
    <property type="match status" value="2"/>
</dbReference>
<evidence type="ECO:0000256" key="2">
    <source>
        <dbReference type="ARBA" id="ARBA00008598"/>
    </source>
</evidence>
<dbReference type="GO" id="GO:0003677">
    <property type="term" value="F:DNA binding"/>
    <property type="evidence" value="ECO:0007669"/>
    <property type="project" value="UniProtKB-KW"/>
</dbReference>
<dbReference type="NCBIfam" id="TIGR00348">
    <property type="entry name" value="hsdR"/>
    <property type="match status" value="1"/>
</dbReference>
<comment type="subunit">
    <text evidence="3 11">The type I restriction/modification system is composed of three polypeptides R, M and S.</text>
</comment>
<comment type="similarity">
    <text evidence="2 11">Belongs to the HsdR family.</text>
</comment>
<dbReference type="PANTHER" id="PTHR30195">
    <property type="entry name" value="TYPE I SITE-SPECIFIC DEOXYRIBONUCLEASE PROTEIN SUBUNIT M AND R"/>
    <property type="match status" value="1"/>
</dbReference>
<reference evidence="13 14" key="1">
    <citation type="submission" date="2018-01" db="EMBL/GenBank/DDBJ databases">
        <title>Draft genome sequences of clinical isolates and type strains of oral Veillonella including Veillonella infantum sp., nov.</title>
        <authorList>
            <person name="Mashima I."/>
            <person name="Liao Y.-C."/>
            <person name="Sabharwal A."/>
            <person name="Haase E.M."/>
            <person name="Nakazawa F."/>
            <person name="Scannapieco F.A."/>
        </authorList>
    </citation>
    <scope>NUCLEOTIDE SEQUENCE [LARGE SCALE GENOMIC DNA]</scope>
    <source>
        <strain evidence="13 14">Y6</strain>
    </source>
</reference>
<keyword evidence="5 11" id="KW-0547">Nucleotide-binding</keyword>
<name>A0A2S7ZQS0_9FIRM</name>
<evidence type="ECO:0000313" key="14">
    <source>
        <dbReference type="Proteomes" id="UP000238877"/>
    </source>
</evidence>
<evidence type="ECO:0000256" key="10">
    <source>
        <dbReference type="ARBA" id="ARBA00023125"/>
    </source>
</evidence>
<evidence type="ECO:0000256" key="8">
    <source>
        <dbReference type="ARBA" id="ARBA00022801"/>
    </source>
</evidence>
<keyword evidence="9 11" id="KW-0067">ATP-binding</keyword>
<dbReference type="PROSITE" id="PS51192">
    <property type="entry name" value="HELICASE_ATP_BIND_1"/>
    <property type="match status" value="1"/>
</dbReference>
<feature type="domain" description="Helicase ATP-binding" evidence="12">
    <location>
        <begin position="280"/>
        <end position="461"/>
    </location>
</feature>
<evidence type="ECO:0000256" key="4">
    <source>
        <dbReference type="ARBA" id="ARBA00022722"/>
    </source>
</evidence>
<dbReference type="SUPFAM" id="SSF52540">
    <property type="entry name" value="P-loop containing nucleoside triphosphate hydrolases"/>
    <property type="match status" value="2"/>
</dbReference>
<dbReference type="InterPro" id="IPR040980">
    <property type="entry name" value="SWI2_SNF2"/>
</dbReference>
<dbReference type="Gene3D" id="3.90.1570.50">
    <property type="match status" value="1"/>
</dbReference>
<dbReference type="InterPro" id="IPR055180">
    <property type="entry name" value="HsdR_RecA-like_helicase_dom_2"/>
</dbReference>
<dbReference type="RefSeq" id="WP_105092551.1">
    <property type="nucleotide sequence ID" value="NZ_PPDF01000007.1"/>
</dbReference>
<proteinExistence type="inferred from homology"/>
<keyword evidence="8 11" id="KW-0378">Hydrolase</keyword>
<keyword evidence="6 11" id="KW-0680">Restriction system</keyword>
<comment type="caution">
    <text evidence="13">The sequence shown here is derived from an EMBL/GenBank/DDBJ whole genome shotgun (WGS) entry which is preliminary data.</text>
</comment>
<evidence type="ECO:0000256" key="5">
    <source>
        <dbReference type="ARBA" id="ARBA00022741"/>
    </source>
</evidence>
<dbReference type="GO" id="GO:0009035">
    <property type="term" value="F:type I site-specific deoxyribonuclease activity"/>
    <property type="evidence" value="ECO:0007669"/>
    <property type="project" value="UniProtKB-EC"/>
</dbReference>
<dbReference type="Pfam" id="PF04313">
    <property type="entry name" value="HSDR_N"/>
    <property type="match status" value="1"/>
</dbReference>